<gene>
    <name evidence="1" type="ORF">LCMAC102_04640</name>
</gene>
<organism evidence="1">
    <name type="scientific">Marseillevirus LCMAC102</name>
    <dbReference type="NCBI Taxonomy" id="2506603"/>
    <lineage>
        <taxon>Viruses</taxon>
        <taxon>Varidnaviria</taxon>
        <taxon>Bamfordvirae</taxon>
        <taxon>Nucleocytoviricota</taxon>
        <taxon>Megaviricetes</taxon>
        <taxon>Pimascovirales</taxon>
        <taxon>Pimascovirales incertae sedis</taxon>
        <taxon>Marseilleviridae</taxon>
    </lineage>
</organism>
<evidence type="ECO:0000313" key="1">
    <source>
        <dbReference type="EMBL" id="QBK86667.1"/>
    </source>
</evidence>
<accession>A0A481YUQ4</accession>
<dbReference type="EMBL" id="MK500334">
    <property type="protein sequence ID" value="QBK86667.1"/>
    <property type="molecule type" value="Genomic_DNA"/>
</dbReference>
<protein>
    <submittedName>
        <fullName evidence="1">Uncharacterized protein</fullName>
    </submittedName>
</protein>
<name>A0A481YUQ4_9VIRU</name>
<proteinExistence type="predicted"/>
<sequence>MISQNSVISNEWNKHLCKWYISAYDSGEDLGTCFDTLNDFLRFRIARLALLDLEEKKEIGYIC</sequence>
<reference evidence="1" key="1">
    <citation type="journal article" date="2019" name="MBio">
        <title>Virus Genomes from Deep Sea Sediments Expand the Ocean Megavirome and Support Independent Origins of Viral Gigantism.</title>
        <authorList>
            <person name="Backstrom D."/>
            <person name="Yutin N."/>
            <person name="Jorgensen S.L."/>
            <person name="Dharamshi J."/>
            <person name="Homa F."/>
            <person name="Zaremba-Niedwiedzka K."/>
            <person name="Spang A."/>
            <person name="Wolf Y.I."/>
            <person name="Koonin E.V."/>
            <person name="Ettema T.J."/>
        </authorList>
    </citation>
    <scope>NUCLEOTIDE SEQUENCE</scope>
</reference>